<organism evidence="1 2">
    <name type="scientific">Rufibacter quisquiliarum</name>
    <dbReference type="NCBI Taxonomy" id="1549639"/>
    <lineage>
        <taxon>Bacteria</taxon>
        <taxon>Pseudomonadati</taxon>
        <taxon>Bacteroidota</taxon>
        <taxon>Cytophagia</taxon>
        <taxon>Cytophagales</taxon>
        <taxon>Hymenobacteraceae</taxon>
        <taxon>Rufibacter</taxon>
    </lineage>
</organism>
<dbReference type="NCBIfam" id="TIGR01549">
    <property type="entry name" value="HAD-SF-IA-v1"/>
    <property type="match status" value="1"/>
</dbReference>
<dbReference type="InterPro" id="IPR006439">
    <property type="entry name" value="HAD-SF_hydro_IA"/>
</dbReference>
<dbReference type="PANTHER" id="PTHR47478">
    <property type="match status" value="1"/>
</dbReference>
<comment type="caution">
    <text evidence="1">The sequence shown here is derived from an EMBL/GenBank/DDBJ whole genome shotgun (WGS) entry which is preliminary data.</text>
</comment>
<gene>
    <name evidence="1" type="ORF">FHS90_004333</name>
</gene>
<dbReference type="InterPro" id="IPR023198">
    <property type="entry name" value="PGP-like_dom2"/>
</dbReference>
<dbReference type="RefSeq" id="WP_066831773.1">
    <property type="nucleotide sequence ID" value="NZ_JACJIQ010000025.1"/>
</dbReference>
<dbReference type="InterPro" id="IPR036412">
    <property type="entry name" value="HAD-like_sf"/>
</dbReference>
<proteinExistence type="predicted"/>
<evidence type="ECO:0000313" key="1">
    <source>
        <dbReference type="EMBL" id="MBA9079595.1"/>
    </source>
</evidence>
<dbReference type="InterPro" id="IPR011951">
    <property type="entry name" value="HAD-SF_hydro_IA_YjjG/PynA"/>
</dbReference>
<keyword evidence="1" id="KW-0378">Hydrolase</keyword>
<accession>A0A839GVU9</accession>
<dbReference type="SFLD" id="SFLDS00003">
    <property type="entry name" value="Haloacid_Dehalogenase"/>
    <property type="match status" value="1"/>
</dbReference>
<dbReference type="Gene3D" id="3.40.50.1000">
    <property type="entry name" value="HAD superfamily/HAD-like"/>
    <property type="match status" value="1"/>
</dbReference>
<dbReference type="SUPFAM" id="SSF56784">
    <property type="entry name" value="HAD-like"/>
    <property type="match status" value="1"/>
</dbReference>
<dbReference type="InterPro" id="IPR052550">
    <property type="entry name" value="Pyrimidine_5'-ntase_YjjG"/>
</dbReference>
<dbReference type="EMBL" id="JACJIQ010000025">
    <property type="protein sequence ID" value="MBA9079595.1"/>
    <property type="molecule type" value="Genomic_DNA"/>
</dbReference>
<keyword evidence="2" id="KW-1185">Reference proteome</keyword>
<dbReference type="Gene3D" id="1.10.150.240">
    <property type="entry name" value="Putative phosphatase, domain 2"/>
    <property type="match status" value="1"/>
</dbReference>
<dbReference type="NCBIfam" id="TIGR02254">
    <property type="entry name" value="YjjG_YfnB"/>
    <property type="match status" value="1"/>
</dbReference>
<dbReference type="Proteomes" id="UP000563094">
    <property type="component" value="Unassembled WGS sequence"/>
</dbReference>
<dbReference type="GO" id="GO:0008253">
    <property type="term" value="F:5'-nucleotidase activity"/>
    <property type="evidence" value="ECO:0007669"/>
    <property type="project" value="InterPro"/>
</dbReference>
<protein>
    <submittedName>
        <fullName evidence="1">Putative hydrolase of the HAD superfamily</fullName>
    </submittedName>
</protein>
<sequence length="234" mass="27194">MRKPKTYRHLFFDLDHTLWDFEKNSEETLHHLYDHFNLGQLGSFSRDSFYRKYSFINQRLWDLYHKGKITQQELREKRFVKCLTGLGVPEAEVPEGLSEAFTSLCPTKTAVFPFTHEVLGYLKEKYILHIITNGFKDVQYIKMRSSGLDAYFSEIITAECINCTKPDKRIFQHALERAGITAQESLMIGDSLEADILGAMNAGIDAVFFNPERKKPRMRPTYTVTCLSELKTFL</sequence>
<dbReference type="Pfam" id="PF13419">
    <property type="entry name" value="HAD_2"/>
    <property type="match status" value="1"/>
</dbReference>
<reference evidence="1 2" key="1">
    <citation type="submission" date="2020-08" db="EMBL/GenBank/DDBJ databases">
        <title>Genomic Encyclopedia of Type Strains, Phase IV (KMG-IV): sequencing the most valuable type-strain genomes for metagenomic binning, comparative biology and taxonomic classification.</title>
        <authorList>
            <person name="Goeker M."/>
        </authorList>
    </citation>
    <scope>NUCLEOTIDE SEQUENCE [LARGE SCALE GENOMIC DNA]</scope>
    <source>
        <strain evidence="1 2">DSM 29854</strain>
    </source>
</reference>
<dbReference type="AlphaFoldDB" id="A0A839GVU9"/>
<name>A0A839GVU9_9BACT</name>
<dbReference type="InterPro" id="IPR041492">
    <property type="entry name" value="HAD_2"/>
</dbReference>
<dbReference type="SFLD" id="SFLDG01129">
    <property type="entry name" value="C1.5:_HAD__Beta-PGM__Phosphata"/>
    <property type="match status" value="1"/>
</dbReference>
<dbReference type="InterPro" id="IPR023214">
    <property type="entry name" value="HAD_sf"/>
</dbReference>
<evidence type="ECO:0000313" key="2">
    <source>
        <dbReference type="Proteomes" id="UP000563094"/>
    </source>
</evidence>
<dbReference type="PANTHER" id="PTHR47478:SF1">
    <property type="entry name" value="PYRIMIDINE 5'-NUCLEOTIDASE YJJG"/>
    <property type="match status" value="1"/>
</dbReference>